<comment type="caution">
    <text evidence="3">The sequence shown here is derived from an EMBL/GenBank/DDBJ whole genome shotgun (WGS) entry which is preliminary data.</text>
</comment>
<keyword evidence="4" id="KW-1185">Reference proteome</keyword>
<organism evidence="3 4">
    <name type="scientific">Hevea brasiliensis</name>
    <name type="common">Para rubber tree</name>
    <name type="synonym">Siphonia brasiliensis</name>
    <dbReference type="NCBI Taxonomy" id="3981"/>
    <lineage>
        <taxon>Eukaryota</taxon>
        <taxon>Viridiplantae</taxon>
        <taxon>Streptophyta</taxon>
        <taxon>Embryophyta</taxon>
        <taxon>Tracheophyta</taxon>
        <taxon>Spermatophyta</taxon>
        <taxon>Magnoliopsida</taxon>
        <taxon>eudicotyledons</taxon>
        <taxon>Gunneridae</taxon>
        <taxon>Pentapetalae</taxon>
        <taxon>rosids</taxon>
        <taxon>fabids</taxon>
        <taxon>Malpighiales</taxon>
        <taxon>Euphorbiaceae</taxon>
        <taxon>Crotonoideae</taxon>
        <taxon>Micrandreae</taxon>
        <taxon>Hevea</taxon>
    </lineage>
</organism>
<dbReference type="AlphaFoldDB" id="A0A6A6MMG4"/>
<evidence type="ECO:0000313" key="4">
    <source>
        <dbReference type="Proteomes" id="UP000467840"/>
    </source>
</evidence>
<dbReference type="PANTHER" id="PTHR46241:SF1">
    <property type="entry name" value="OUTER DYNEIN ARM-DOCKING COMPLEX SUBUNIT 2"/>
    <property type="match status" value="1"/>
</dbReference>
<evidence type="ECO:0008006" key="5">
    <source>
        <dbReference type="Google" id="ProtNLM"/>
    </source>
</evidence>
<evidence type="ECO:0000313" key="3">
    <source>
        <dbReference type="EMBL" id="KAF2313533.1"/>
    </source>
</evidence>
<dbReference type="EMBL" id="JAAGAX010000005">
    <property type="protein sequence ID" value="KAF2313533.1"/>
    <property type="molecule type" value="Genomic_DNA"/>
</dbReference>
<protein>
    <recommendedName>
        <fullName evidence="5">Armadillo repeat-containing domain-containing protein</fullName>
    </recommendedName>
</protein>
<dbReference type="InterPro" id="IPR016024">
    <property type="entry name" value="ARM-type_fold"/>
</dbReference>
<dbReference type="PANTHER" id="PTHR46241">
    <property type="entry name" value="ARMADILLO REPEAT-CONTAINING PROTEIN 4 ARMC4"/>
    <property type="match status" value="1"/>
</dbReference>
<sequence>MQEKATIRLAHLSKYAPEHVLAPTIPILAKFLLTDISNNLIQSIQEAAAYCLNRISCQGDGVLASEIGQSGVTHSILQMGQAVLVGDFRCIATVEHSVSVVRKSDAVPVLVELLRDGNGEVRGKVSGAIAQLSYNEADRAALADSGEVPILIELLYELEELKDNAAEILVNLAEDPCSMIQYLKQLMFLHS</sequence>
<dbReference type="SMART" id="SM00185">
    <property type="entry name" value="ARM"/>
    <property type="match status" value="3"/>
</dbReference>
<gene>
    <name evidence="3" type="ORF">GH714_011529</name>
</gene>
<dbReference type="Gene3D" id="1.25.10.10">
    <property type="entry name" value="Leucine-rich Repeat Variant"/>
    <property type="match status" value="1"/>
</dbReference>
<evidence type="ECO:0000256" key="1">
    <source>
        <dbReference type="ARBA" id="ARBA00022737"/>
    </source>
</evidence>
<dbReference type="SUPFAM" id="SSF48371">
    <property type="entry name" value="ARM repeat"/>
    <property type="match status" value="1"/>
</dbReference>
<proteinExistence type="predicted"/>
<reference evidence="3 4" key="1">
    <citation type="journal article" date="2020" name="Mol. Plant">
        <title>The Chromosome-Based Rubber Tree Genome Provides New Insights into Spurge Genome Evolution and Rubber Biosynthesis.</title>
        <authorList>
            <person name="Liu J."/>
            <person name="Shi C."/>
            <person name="Shi C.C."/>
            <person name="Li W."/>
            <person name="Zhang Q.J."/>
            <person name="Zhang Y."/>
            <person name="Li K."/>
            <person name="Lu H.F."/>
            <person name="Shi C."/>
            <person name="Zhu S.T."/>
            <person name="Xiao Z.Y."/>
            <person name="Nan H."/>
            <person name="Yue Y."/>
            <person name="Zhu X.G."/>
            <person name="Wu Y."/>
            <person name="Hong X.N."/>
            <person name="Fan G.Y."/>
            <person name="Tong Y."/>
            <person name="Zhang D."/>
            <person name="Mao C.L."/>
            <person name="Liu Y.L."/>
            <person name="Hao S.J."/>
            <person name="Liu W.Q."/>
            <person name="Lv M.Q."/>
            <person name="Zhang H.B."/>
            <person name="Liu Y."/>
            <person name="Hu-Tang G.R."/>
            <person name="Wang J.P."/>
            <person name="Wang J.H."/>
            <person name="Sun Y.H."/>
            <person name="Ni S.B."/>
            <person name="Chen W.B."/>
            <person name="Zhang X.C."/>
            <person name="Jiao Y.N."/>
            <person name="Eichler E.E."/>
            <person name="Li G.H."/>
            <person name="Liu X."/>
            <person name="Gao L.Z."/>
        </authorList>
    </citation>
    <scope>NUCLEOTIDE SEQUENCE [LARGE SCALE GENOMIC DNA]</scope>
    <source>
        <strain evidence="4">cv. GT1</strain>
        <tissue evidence="3">Leaf</tissue>
    </source>
</reference>
<keyword evidence="1" id="KW-0677">Repeat</keyword>
<accession>A0A6A6MMG4</accession>
<name>A0A6A6MMG4_HEVBR</name>
<dbReference type="PROSITE" id="PS50176">
    <property type="entry name" value="ARM_REPEAT"/>
    <property type="match status" value="1"/>
</dbReference>
<dbReference type="InterPro" id="IPR000225">
    <property type="entry name" value="Armadillo"/>
</dbReference>
<dbReference type="Proteomes" id="UP000467840">
    <property type="component" value="Chromosome 15"/>
</dbReference>
<feature type="repeat" description="ARM" evidence="2">
    <location>
        <begin position="105"/>
        <end position="147"/>
    </location>
</feature>
<evidence type="ECO:0000256" key="2">
    <source>
        <dbReference type="PROSITE-ProRule" id="PRU00259"/>
    </source>
</evidence>
<dbReference type="InterPro" id="IPR011989">
    <property type="entry name" value="ARM-like"/>
</dbReference>